<proteinExistence type="predicted"/>
<dbReference type="Pfam" id="PF11195">
    <property type="entry name" value="Tad2-like"/>
    <property type="match status" value="1"/>
</dbReference>
<reference evidence="3" key="1">
    <citation type="journal article" date="2021" name="Proc. Natl. Acad. Sci. U.S.A.">
        <title>A Catalog of Tens of Thousands of Viruses from Human Metagenomes Reveals Hidden Associations with Chronic Diseases.</title>
        <authorList>
            <person name="Tisza M.J."/>
            <person name="Buck C.B."/>
        </authorList>
    </citation>
    <scope>NUCLEOTIDE SEQUENCE</scope>
    <source>
        <strain evidence="3">Ct1h53</strain>
    </source>
</reference>
<dbReference type="InterPro" id="IPR057362">
    <property type="entry name" value="WDGH"/>
</dbReference>
<dbReference type="InterPro" id="IPR021361">
    <property type="entry name" value="Tad2-like_dom"/>
</dbReference>
<evidence type="ECO:0000259" key="1">
    <source>
        <dbReference type="Pfam" id="PF11195"/>
    </source>
</evidence>
<feature type="domain" description="WDGH" evidence="2">
    <location>
        <begin position="30"/>
        <end position="132"/>
    </location>
</feature>
<protein>
    <submittedName>
        <fullName evidence="3">Uncharacterized protein</fullName>
    </submittedName>
</protein>
<feature type="domain" description="Thoeris anti-defense 2-like" evidence="1">
    <location>
        <begin position="141"/>
        <end position="201"/>
    </location>
</feature>
<sequence>MEHVKSVLEASVDCHYPNHPEPEAEPGDMGEVSDGYHTFNELYRYRMLYNAAFFNLLARNGQVEVCKSRRHSDGEKCFGSDDWFIVMAILPTGQVSNHYESKYWDLFDVPERETAFEYDGHTPNEAADRLKKYLKLPRRGMTFEQALERLKLGRKIKRIDWGKKYICMFDVNILMVDTGQKVASNWNPTEHDIMSNDWEMVE</sequence>
<organism evidence="3">
    <name type="scientific">Podoviridae sp. ct1h53</name>
    <dbReference type="NCBI Taxonomy" id="2826536"/>
    <lineage>
        <taxon>Viruses</taxon>
        <taxon>Duplodnaviria</taxon>
        <taxon>Heunggongvirae</taxon>
        <taxon>Uroviricota</taxon>
        <taxon>Caudoviricetes</taxon>
    </lineage>
</organism>
<accession>A0A8S5MGG0</accession>
<evidence type="ECO:0000313" key="3">
    <source>
        <dbReference type="EMBL" id="DAD81425.1"/>
    </source>
</evidence>
<evidence type="ECO:0000259" key="2">
    <source>
        <dbReference type="Pfam" id="PF25311"/>
    </source>
</evidence>
<name>A0A8S5MGG0_9CAUD</name>
<dbReference type="EMBL" id="BK014902">
    <property type="protein sequence ID" value="DAD81425.1"/>
    <property type="molecule type" value="Genomic_DNA"/>
</dbReference>
<dbReference type="Pfam" id="PF25311">
    <property type="entry name" value="WDGH"/>
    <property type="match status" value="1"/>
</dbReference>